<proteinExistence type="predicted"/>
<keyword evidence="2" id="KW-1185">Reference proteome</keyword>
<evidence type="ECO:0000313" key="1">
    <source>
        <dbReference type="EMBL" id="QZP39390.1"/>
    </source>
</evidence>
<dbReference type="InterPro" id="IPR036390">
    <property type="entry name" value="WH_DNA-bd_sf"/>
</dbReference>
<sequence>MIDLDDYPDGTDKVIMAIKELTPDSEEGVYLQTEDRVSRREIAEFVGEKKDWARYRLEELVEGHVVDVTWYESNARLPERLYCLTQRGEEFARAEEELEKALGEVPGNVRVHHLREFAGEVSDLRRDVHKLRRTMRDR</sequence>
<dbReference type="Proteomes" id="UP000826254">
    <property type="component" value="Plasmid unnamed1"/>
</dbReference>
<accession>A0A8T8WHS3</accession>
<evidence type="ECO:0000313" key="2">
    <source>
        <dbReference type="Proteomes" id="UP000826254"/>
    </source>
</evidence>
<gene>
    <name evidence="1" type="ORF">K6T50_15910</name>
</gene>
<dbReference type="InterPro" id="IPR036388">
    <property type="entry name" value="WH-like_DNA-bd_sf"/>
</dbReference>
<dbReference type="AlphaFoldDB" id="A0A8T8WHS3"/>
<dbReference type="KEGG" id="hmp:K6T50_15910"/>
<dbReference type="Gene3D" id="1.10.10.10">
    <property type="entry name" value="Winged helix-like DNA-binding domain superfamily/Winged helix DNA-binding domain"/>
    <property type="match status" value="1"/>
</dbReference>
<keyword evidence="1" id="KW-0614">Plasmid</keyword>
<dbReference type="GeneID" id="67179658"/>
<reference evidence="1 2" key="1">
    <citation type="journal article" date="2021" name="Int. J. Syst. Evol. Microbiol.">
        <title>Halobaculum halophilum sp. nov. and Halobaculum salinum sp. nov., isolated from salt lake and saline soil.</title>
        <authorList>
            <person name="Cui H.L."/>
            <person name="Shi X.W."/>
            <person name="Yin X.M."/>
            <person name="Yang X.Y."/>
            <person name="Hou J."/>
            <person name="Zhu L."/>
        </authorList>
    </citation>
    <scope>NUCLEOTIDE SEQUENCE [LARGE SCALE GENOMIC DNA]</scope>
    <source>
        <strain evidence="1 2">NBRC 109044</strain>
    </source>
</reference>
<dbReference type="SUPFAM" id="SSF46785">
    <property type="entry name" value="Winged helix' DNA-binding domain"/>
    <property type="match status" value="1"/>
</dbReference>
<dbReference type="EMBL" id="CP081959">
    <property type="protein sequence ID" value="QZP39390.1"/>
    <property type="molecule type" value="Genomic_DNA"/>
</dbReference>
<dbReference type="RefSeq" id="WP_222609144.1">
    <property type="nucleotide sequence ID" value="NZ_CP081959.1"/>
</dbReference>
<name>A0A8T8WHS3_9EURY</name>
<protein>
    <submittedName>
        <fullName evidence="1">Uncharacterized protein</fullName>
    </submittedName>
</protein>
<geneLocation type="plasmid" evidence="1 2">
    <name>unnamed1</name>
</geneLocation>
<organism evidence="1 2">
    <name type="scientific">Halobaculum magnesiiphilum</name>
    <dbReference type="NCBI Taxonomy" id="1017351"/>
    <lineage>
        <taxon>Archaea</taxon>
        <taxon>Methanobacteriati</taxon>
        <taxon>Methanobacteriota</taxon>
        <taxon>Stenosarchaea group</taxon>
        <taxon>Halobacteria</taxon>
        <taxon>Halobacteriales</taxon>
        <taxon>Haloferacaceae</taxon>
        <taxon>Halobaculum</taxon>
    </lineage>
</organism>